<evidence type="ECO:0000256" key="2">
    <source>
        <dbReference type="SAM" id="Phobius"/>
    </source>
</evidence>
<reference evidence="3" key="1">
    <citation type="submission" date="2014-07" db="EMBL/GenBank/DDBJ databases">
        <authorList>
            <person name="Zhang J.E."/>
            <person name="Yang H."/>
            <person name="Guo J."/>
            <person name="Deng Z."/>
            <person name="Luo H."/>
            <person name="Luo M."/>
            <person name="Zhao B."/>
        </authorList>
    </citation>
    <scope>NUCLEOTIDE SEQUENCE</scope>
    <source>
        <strain evidence="3">AM4</strain>
    </source>
</reference>
<organism evidence="3">
    <name type="scientific">Actinomyces succiniciruminis</name>
    <dbReference type="NCBI Taxonomy" id="1522002"/>
    <lineage>
        <taxon>Bacteria</taxon>
        <taxon>Bacillati</taxon>
        <taxon>Actinomycetota</taxon>
        <taxon>Actinomycetes</taxon>
        <taxon>Actinomycetales</taxon>
        <taxon>Actinomycetaceae</taxon>
        <taxon>Actinomyces</taxon>
    </lineage>
</organism>
<evidence type="ECO:0000256" key="1">
    <source>
        <dbReference type="SAM" id="MobiDB-lite"/>
    </source>
</evidence>
<feature type="compositionally biased region" description="Low complexity" evidence="1">
    <location>
        <begin position="103"/>
        <end position="113"/>
    </location>
</feature>
<feature type="region of interest" description="Disordered" evidence="1">
    <location>
        <begin position="98"/>
        <end position="124"/>
    </location>
</feature>
<protein>
    <submittedName>
        <fullName evidence="3">Uncharacterized protein</fullName>
    </submittedName>
</protein>
<dbReference type="EMBL" id="LK995535">
    <property type="protein sequence ID" value="CED92179.1"/>
    <property type="molecule type" value="Genomic_DNA"/>
</dbReference>
<dbReference type="RefSeq" id="WP_210581480.1">
    <property type="nucleotide sequence ID" value="NZ_LK995535.1"/>
</dbReference>
<sequence>MMAPRKIAQNLKEAVGQFTAELLAFWAVVTGWVGVRRERVRRSDALTALETAAVTLDRLTPTSEVRYARTRLDAAYTALVVGDVVAVDSLYCAPPWVPPSSPPSAASPADSSSVRMCVDKGDEA</sequence>
<keyword evidence="2" id="KW-0472">Membrane</keyword>
<keyword evidence="2" id="KW-0812">Transmembrane</keyword>
<proteinExistence type="predicted"/>
<dbReference type="AlphaFoldDB" id="A0A1L7RLX7"/>
<name>A0A1L7RLX7_9ACTO</name>
<gene>
    <name evidence="3" type="ORF">AAM4_2347</name>
</gene>
<feature type="transmembrane region" description="Helical" evidence="2">
    <location>
        <begin position="14"/>
        <end position="35"/>
    </location>
</feature>
<keyword evidence="2" id="KW-1133">Transmembrane helix</keyword>
<accession>A0A1L7RLX7</accession>
<evidence type="ECO:0000313" key="3">
    <source>
        <dbReference type="EMBL" id="CED92179.1"/>
    </source>
</evidence>